<dbReference type="PROSITE" id="PS51873">
    <property type="entry name" value="TRIAD"/>
    <property type="match status" value="1"/>
</dbReference>
<proteinExistence type="predicted"/>
<feature type="compositionally biased region" description="Basic and acidic residues" evidence="8">
    <location>
        <begin position="446"/>
        <end position="455"/>
    </location>
</feature>
<evidence type="ECO:0000313" key="10">
    <source>
        <dbReference type="EMBL" id="KAK2961271.1"/>
    </source>
</evidence>
<feature type="region of interest" description="Disordered" evidence="8">
    <location>
        <begin position="446"/>
        <end position="465"/>
    </location>
</feature>
<evidence type="ECO:0000256" key="3">
    <source>
        <dbReference type="ARBA" id="ARBA00022723"/>
    </source>
</evidence>
<accession>A0ABQ9YBY0</accession>
<gene>
    <name evidence="10" type="ORF">BLNAU_3717</name>
</gene>
<dbReference type="Pfam" id="PF26200">
    <property type="entry name" value="Rcat_RNF216"/>
    <property type="match status" value="1"/>
</dbReference>
<dbReference type="InterPro" id="IPR002867">
    <property type="entry name" value="IBR_dom"/>
</dbReference>
<keyword evidence="5" id="KW-0863">Zinc-finger</keyword>
<name>A0ABQ9YBY0_9EUKA</name>
<keyword evidence="3" id="KW-0479">Metal-binding</keyword>
<dbReference type="SUPFAM" id="SSF57850">
    <property type="entry name" value="RING/U-box"/>
    <property type="match status" value="3"/>
</dbReference>
<sequence length="465" mass="53431">MMMNESDMIVRFPQYLCSHFRCVFIAAPFPGIDLDWVRKQIDKDPKKTDTTLIQEISEKEGAYPRQLKPTQAIDPIFQYLDNSTAISALYKQNCIDLVLNYCLQLNEKVIFDKILQPNHFHLIPSLQLLWTGVKRIPYRTTIGDEEFDNEDKNRTPPGLPSNLDRAFLKELRIAQMKRIEQIKEKQQAIKDAADLYHRQEANEEVCSCPLCWNDFLPERVIYCSNHHPICPSCMKDTLRERTQSGKFSLNCVEPGCSKQYKREEIIPLLGDNLANILFSRLDAAGTVETIGPNQFKCVLCETVGETIPKKTFYECTNPRCRRLYCLLCKQPYHPSRKCEAMVQDEVHTQLRRYVEDAMTESVAPHCKNPACGKAIMKANGCNAVKCTCGHYMCYHCGLYTGTVDSHIHIRQSNGTCPMWHGKDGAETPAIQNARIKQAAIRAEQEWRNQHPEHSKLKFHNPANDM</sequence>
<keyword evidence="6" id="KW-0833">Ubl conjugation pathway</keyword>
<evidence type="ECO:0000256" key="7">
    <source>
        <dbReference type="ARBA" id="ARBA00022833"/>
    </source>
</evidence>
<evidence type="ECO:0000256" key="6">
    <source>
        <dbReference type="ARBA" id="ARBA00022786"/>
    </source>
</evidence>
<dbReference type="InterPro" id="IPR044066">
    <property type="entry name" value="TRIAD_supradom"/>
</dbReference>
<dbReference type="Gene3D" id="1.20.120.1750">
    <property type="match status" value="1"/>
</dbReference>
<evidence type="ECO:0000313" key="11">
    <source>
        <dbReference type="Proteomes" id="UP001281761"/>
    </source>
</evidence>
<feature type="domain" description="RING-type" evidence="9">
    <location>
        <begin position="204"/>
        <end position="420"/>
    </location>
</feature>
<comment type="caution">
    <text evidence="10">The sequence shown here is derived from an EMBL/GenBank/DDBJ whole genome shotgun (WGS) entry which is preliminary data.</text>
</comment>
<comment type="pathway">
    <text evidence="1">Protein modification; protein ubiquitination.</text>
</comment>
<evidence type="ECO:0000256" key="1">
    <source>
        <dbReference type="ARBA" id="ARBA00004906"/>
    </source>
</evidence>
<keyword evidence="7" id="KW-0862">Zinc</keyword>
<evidence type="ECO:0000256" key="4">
    <source>
        <dbReference type="ARBA" id="ARBA00022737"/>
    </source>
</evidence>
<evidence type="ECO:0000256" key="2">
    <source>
        <dbReference type="ARBA" id="ARBA00022679"/>
    </source>
</evidence>
<reference evidence="10 11" key="1">
    <citation type="journal article" date="2022" name="bioRxiv">
        <title>Genomics of Preaxostyla Flagellates Illuminates Evolutionary Transitions and the Path Towards Mitochondrial Loss.</title>
        <authorList>
            <person name="Novak L.V.F."/>
            <person name="Treitli S.C."/>
            <person name="Pyrih J."/>
            <person name="Halakuc P."/>
            <person name="Pipaliya S.V."/>
            <person name="Vacek V."/>
            <person name="Brzon O."/>
            <person name="Soukal P."/>
            <person name="Eme L."/>
            <person name="Dacks J.B."/>
            <person name="Karnkowska A."/>
            <person name="Elias M."/>
            <person name="Hampl V."/>
        </authorList>
    </citation>
    <scope>NUCLEOTIDE SEQUENCE [LARGE SCALE GENOMIC DNA]</scope>
    <source>
        <strain evidence="10">NAU3</strain>
        <tissue evidence="10">Gut</tissue>
    </source>
</reference>
<evidence type="ECO:0000256" key="5">
    <source>
        <dbReference type="ARBA" id="ARBA00022771"/>
    </source>
</evidence>
<organism evidence="10 11">
    <name type="scientific">Blattamonas nauphoetae</name>
    <dbReference type="NCBI Taxonomy" id="2049346"/>
    <lineage>
        <taxon>Eukaryota</taxon>
        <taxon>Metamonada</taxon>
        <taxon>Preaxostyla</taxon>
        <taxon>Oxymonadida</taxon>
        <taxon>Blattamonas</taxon>
    </lineage>
</organism>
<dbReference type="Proteomes" id="UP001281761">
    <property type="component" value="Unassembled WGS sequence"/>
</dbReference>
<dbReference type="InterPro" id="IPR051628">
    <property type="entry name" value="LUBAC_E3_Ligases"/>
</dbReference>
<evidence type="ECO:0000259" key="9">
    <source>
        <dbReference type="PROSITE" id="PS51873"/>
    </source>
</evidence>
<dbReference type="SMART" id="SM00647">
    <property type="entry name" value="IBR"/>
    <property type="match status" value="2"/>
</dbReference>
<keyword evidence="2" id="KW-0808">Transferase</keyword>
<dbReference type="PANTHER" id="PTHR22770:SF47">
    <property type="entry name" value="E3 UBIQUITIN-PROTEIN LIGASE RNF216"/>
    <property type="match status" value="1"/>
</dbReference>
<protein>
    <submittedName>
        <fullName evidence="10">E3 ubiquitin-protein ligase</fullName>
    </submittedName>
</protein>
<keyword evidence="11" id="KW-1185">Reference proteome</keyword>
<dbReference type="EMBL" id="JARBJD010000017">
    <property type="protein sequence ID" value="KAK2961271.1"/>
    <property type="molecule type" value="Genomic_DNA"/>
</dbReference>
<keyword evidence="4" id="KW-0677">Repeat</keyword>
<evidence type="ECO:0000256" key="8">
    <source>
        <dbReference type="SAM" id="MobiDB-lite"/>
    </source>
</evidence>
<dbReference type="PANTHER" id="PTHR22770">
    <property type="entry name" value="UBIQUITIN CONJUGATING ENZYME 7 INTERACTING PROTEIN-RELATED"/>
    <property type="match status" value="1"/>
</dbReference>